<dbReference type="InterPro" id="IPR001387">
    <property type="entry name" value="Cro/C1-type_HTH"/>
</dbReference>
<dbReference type="CDD" id="cd00093">
    <property type="entry name" value="HTH_XRE"/>
    <property type="match status" value="1"/>
</dbReference>
<comment type="caution">
    <text evidence="4">The sequence shown here is derived from an EMBL/GenBank/DDBJ whole genome shotgun (WGS) entry which is preliminary data.</text>
</comment>
<dbReference type="PANTHER" id="PTHR46558:SF4">
    <property type="entry name" value="DNA-BIDING PHAGE PROTEIN"/>
    <property type="match status" value="1"/>
</dbReference>
<organism evidence="4 5">
    <name type="scientific">Holdemanella biformis</name>
    <dbReference type="NCBI Taxonomy" id="1735"/>
    <lineage>
        <taxon>Bacteria</taxon>
        <taxon>Bacillati</taxon>
        <taxon>Bacillota</taxon>
        <taxon>Erysipelotrichia</taxon>
        <taxon>Erysipelotrichales</taxon>
        <taxon>Erysipelotrichaceae</taxon>
        <taxon>Holdemanella</taxon>
    </lineage>
</organism>
<dbReference type="Gene3D" id="1.10.260.40">
    <property type="entry name" value="lambda repressor-like DNA-binding domains"/>
    <property type="match status" value="1"/>
</dbReference>
<sequence>MEHDHLSQEESANSPFVVCSIYTRNSKILDERRLIMDTKKIGAFIAMNRKKKGYTQEQLAEKLGVTNKTISRWENGHYMPDLSLLEPLSKELDITLNELLAGEEIVKEEAMEYSEQNLIQTIDYTDKKIKNEHKKISLFIIGIGIFTSLCAFTVFPSESSWGSIYSMIGLFLFVVGIFRELKITSLLKKGLVSIILFILLLGIFFIFDYASVSQFKQPPIYRLTTTTIFSDDGNKMIEYQNPFYNVFRINADTPNEYYLIDNKKQYTIDTVPTSPFNVDKSSFEQLKKYKSKYIGDNSNTSHLLNALPLSEYGYVFEIDSENYGLTINYNCTDWYNNENLYIHKALVYNSVSLFKLIDNLEYITFNFSGSSYTITREHCPLNKNIEQKINDNEFVSDRMKLFKTK</sequence>
<dbReference type="SUPFAM" id="SSF47413">
    <property type="entry name" value="lambda repressor-like DNA-binding domains"/>
    <property type="match status" value="1"/>
</dbReference>
<dbReference type="Pfam" id="PF01381">
    <property type="entry name" value="HTH_3"/>
    <property type="match status" value="1"/>
</dbReference>
<keyword evidence="2" id="KW-0812">Transmembrane</keyword>
<reference evidence="4 5" key="1">
    <citation type="submission" date="2018-08" db="EMBL/GenBank/DDBJ databases">
        <title>A genome reference for cultivated species of the human gut microbiota.</title>
        <authorList>
            <person name="Zou Y."/>
            <person name="Xue W."/>
            <person name="Luo G."/>
        </authorList>
    </citation>
    <scope>NUCLEOTIDE SEQUENCE [LARGE SCALE GENOMIC DNA]</scope>
    <source>
        <strain evidence="4 5">AF22-10AC</strain>
    </source>
</reference>
<dbReference type="PROSITE" id="PS50943">
    <property type="entry name" value="HTH_CROC1"/>
    <property type="match status" value="1"/>
</dbReference>
<feature type="transmembrane region" description="Helical" evidence="2">
    <location>
        <begin position="161"/>
        <end position="178"/>
    </location>
</feature>
<dbReference type="Proteomes" id="UP000285274">
    <property type="component" value="Unassembled WGS sequence"/>
</dbReference>
<evidence type="ECO:0000259" key="3">
    <source>
        <dbReference type="PROSITE" id="PS50943"/>
    </source>
</evidence>
<dbReference type="InterPro" id="IPR032250">
    <property type="entry name" value="DUF4825"/>
</dbReference>
<keyword evidence="2" id="KW-0472">Membrane</keyword>
<feature type="domain" description="HTH cro/C1-type" evidence="3">
    <location>
        <begin position="49"/>
        <end position="99"/>
    </location>
</feature>
<protein>
    <submittedName>
        <fullName evidence="4">DUF4825 domain-containing protein</fullName>
    </submittedName>
</protein>
<dbReference type="EMBL" id="QRVM01000037">
    <property type="protein sequence ID" value="RGS45421.1"/>
    <property type="molecule type" value="Genomic_DNA"/>
</dbReference>
<keyword evidence="1" id="KW-0238">DNA-binding</keyword>
<gene>
    <name evidence="4" type="ORF">DWX92_08140</name>
</gene>
<feature type="transmembrane region" description="Helical" evidence="2">
    <location>
        <begin position="136"/>
        <end position="155"/>
    </location>
</feature>
<evidence type="ECO:0000256" key="1">
    <source>
        <dbReference type="ARBA" id="ARBA00023125"/>
    </source>
</evidence>
<keyword evidence="2" id="KW-1133">Transmembrane helix</keyword>
<accession>A0A412IYU9</accession>
<dbReference type="SMART" id="SM00530">
    <property type="entry name" value="HTH_XRE"/>
    <property type="match status" value="1"/>
</dbReference>
<dbReference type="InterPro" id="IPR010982">
    <property type="entry name" value="Lambda_DNA-bd_dom_sf"/>
</dbReference>
<dbReference type="GO" id="GO:0003677">
    <property type="term" value="F:DNA binding"/>
    <property type="evidence" value="ECO:0007669"/>
    <property type="project" value="UniProtKB-KW"/>
</dbReference>
<feature type="transmembrane region" description="Helical" evidence="2">
    <location>
        <begin position="190"/>
        <end position="210"/>
    </location>
</feature>
<evidence type="ECO:0000313" key="4">
    <source>
        <dbReference type="EMBL" id="RGS45421.1"/>
    </source>
</evidence>
<dbReference type="AlphaFoldDB" id="A0A412IYU9"/>
<evidence type="ECO:0000313" key="5">
    <source>
        <dbReference type="Proteomes" id="UP000285274"/>
    </source>
</evidence>
<dbReference type="PANTHER" id="PTHR46558">
    <property type="entry name" value="TRACRIPTIONAL REGULATORY PROTEIN-RELATED-RELATED"/>
    <property type="match status" value="1"/>
</dbReference>
<dbReference type="Pfam" id="PF16107">
    <property type="entry name" value="DUF4825"/>
    <property type="match status" value="1"/>
</dbReference>
<name>A0A412IYU9_9FIRM</name>
<proteinExistence type="predicted"/>
<evidence type="ECO:0000256" key="2">
    <source>
        <dbReference type="SAM" id="Phobius"/>
    </source>
</evidence>